<evidence type="ECO:0000313" key="2">
    <source>
        <dbReference type="EMBL" id="MBB3730060.1"/>
    </source>
</evidence>
<evidence type="ECO:0000313" key="3">
    <source>
        <dbReference type="Proteomes" id="UP000579945"/>
    </source>
</evidence>
<feature type="region of interest" description="Disordered" evidence="1">
    <location>
        <begin position="333"/>
        <end position="382"/>
    </location>
</feature>
<gene>
    <name evidence="2" type="ORF">FHR33_005920</name>
</gene>
<dbReference type="SUPFAM" id="SSF52540">
    <property type="entry name" value="P-loop containing nucleoside triphosphate hydrolases"/>
    <property type="match status" value="1"/>
</dbReference>
<organism evidence="2 3">
    <name type="scientific">Nonomuraea dietziae</name>
    <dbReference type="NCBI Taxonomy" id="65515"/>
    <lineage>
        <taxon>Bacteria</taxon>
        <taxon>Bacillati</taxon>
        <taxon>Actinomycetota</taxon>
        <taxon>Actinomycetes</taxon>
        <taxon>Streptosporangiales</taxon>
        <taxon>Streptosporangiaceae</taxon>
        <taxon>Nonomuraea</taxon>
    </lineage>
</organism>
<comment type="caution">
    <text evidence="2">The sequence shown here is derived from an EMBL/GenBank/DDBJ whole genome shotgun (WGS) entry which is preliminary data.</text>
</comment>
<dbReference type="AlphaFoldDB" id="A0A7W5VEM7"/>
<evidence type="ECO:0008006" key="4">
    <source>
        <dbReference type="Google" id="ProtNLM"/>
    </source>
</evidence>
<name>A0A7W5VEM7_9ACTN</name>
<dbReference type="Proteomes" id="UP000579945">
    <property type="component" value="Unassembled WGS sequence"/>
</dbReference>
<reference evidence="2 3" key="1">
    <citation type="submission" date="2020-08" db="EMBL/GenBank/DDBJ databases">
        <title>Sequencing the genomes of 1000 actinobacteria strains.</title>
        <authorList>
            <person name="Klenk H.-P."/>
        </authorList>
    </citation>
    <scope>NUCLEOTIDE SEQUENCE [LARGE SCALE GENOMIC DNA]</scope>
    <source>
        <strain evidence="2 3">DSM 44320</strain>
    </source>
</reference>
<proteinExistence type="predicted"/>
<accession>A0A7W5VEM7</accession>
<dbReference type="InterPro" id="IPR027417">
    <property type="entry name" value="P-loop_NTPase"/>
</dbReference>
<dbReference type="Pfam" id="PF13481">
    <property type="entry name" value="AAA_25"/>
    <property type="match status" value="1"/>
</dbReference>
<protein>
    <recommendedName>
        <fullName evidence="4">DNA repair protein RadA</fullName>
    </recommendedName>
</protein>
<evidence type="ECO:0000256" key="1">
    <source>
        <dbReference type="SAM" id="MobiDB-lite"/>
    </source>
</evidence>
<dbReference type="RefSeq" id="WP_183654215.1">
    <property type="nucleotide sequence ID" value="NZ_BAAAXX010000019.1"/>
</dbReference>
<dbReference type="Gene3D" id="3.40.50.300">
    <property type="entry name" value="P-loop containing nucleotide triphosphate hydrolases"/>
    <property type="match status" value="1"/>
</dbReference>
<keyword evidence="3" id="KW-1185">Reference proteome</keyword>
<dbReference type="EMBL" id="JACIBV010000001">
    <property type="protein sequence ID" value="MBB3730060.1"/>
    <property type="molecule type" value="Genomic_DNA"/>
</dbReference>
<dbReference type="GeneID" id="95392225"/>
<sequence length="382" mass="40254">MNGERPSHLRLVSGDAVHAPGNQPGATGAPFRTSWTADELMAMTFPETKWAVPGVIAEGLNLLAGPPKVGKSWLSLGTAIAVAGGGKALEVIEVEPGPVLYLALEDTPRRLQSRMGKILQGKPAPKDLTLATSCPTLPQGGEEAIARWLERNVGARMVVVDVFAKVRGITPPGLSAYDADYTAMGRAKRLADTFGVAVVLVHHVRKMGSDDFLEQVSGTNGLAGAADATLVLKRARGTADGVLHVTGRDVEEDEYAMAFQPAAGLWRLMDGPPEDHSLAATRAAIVRHLRDNPNSPPKAIAEATGLTPDNTRKTCARMAGDGQLCVDGNGRYRLPGTDPTGSVPGVPRVPEPHLTSANATDHEGHPTLPGVPRVPDKENPRP</sequence>